<dbReference type="InterPro" id="IPR018755">
    <property type="entry name" value="Phage_Mu_Gp48"/>
</dbReference>
<comment type="caution">
    <text evidence="1">The sequence shown here is derived from an EMBL/GenBank/DDBJ whole genome shotgun (WGS) entry which is preliminary data.</text>
</comment>
<protein>
    <submittedName>
        <fullName evidence="1">DUF2313 domain-containing protein</fullName>
    </submittedName>
</protein>
<dbReference type="Proteomes" id="UP001229409">
    <property type="component" value="Unassembled WGS sequence"/>
</dbReference>
<dbReference type="AlphaFoldDB" id="A0AAP3ZZE2"/>
<reference evidence="1" key="1">
    <citation type="submission" date="2023-04" db="EMBL/GenBank/DDBJ databases">
        <title>Uncovering the Secrets of Slow-Growing Bacteria in Tropical Savanna Soil through Cultivation and Genomic Analysis.</title>
        <authorList>
            <person name="Goncalves O.S."/>
            <person name="Santana M.F."/>
        </authorList>
    </citation>
    <scope>NUCLEOTIDE SEQUENCE</scope>
    <source>
        <strain evidence="1">ANTI</strain>
    </source>
</reference>
<evidence type="ECO:0000313" key="1">
    <source>
        <dbReference type="EMBL" id="MDH2332517.1"/>
    </source>
</evidence>
<organism evidence="1 2">
    <name type="scientific">Paenibacillus polymyxa</name>
    <name type="common">Bacillus polymyxa</name>
    <dbReference type="NCBI Taxonomy" id="1406"/>
    <lineage>
        <taxon>Bacteria</taxon>
        <taxon>Bacillati</taxon>
        <taxon>Bacillota</taxon>
        <taxon>Bacilli</taxon>
        <taxon>Bacillales</taxon>
        <taxon>Paenibacillaceae</taxon>
        <taxon>Paenibacillus</taxon>
    </lineage>
</organism>
<accession>A0AAP3ZZE2</accession>
<name>A0AAP3ZZE2_PAEPO</name>
<dbReference type="Pfam" id="PF10076">
    <property type="entry name" value="Phage_Mu_Gp48"/>
    <property type="match status" value="1"/>
</dbReference>
<evidence type="ECO:0000313" key="2">
    <source>
        <dbReference type="Proteomes" id="UP001229409"/>
    </source>
</evidence>
<dbReference type="EMBL" id="JARVWT010000006">
    <property type="protein sequence ID" value="MDH2332517.1"/>
    <property type="molecule type" value="Genomic_DNA"/>
</dbReference>
<sequence length="185" mass="20776">MRTATEIARTMRDYLPKYYEESLLAGNLINREADELARIDAAVYDVLDQFFIGTATWGLSRWETMFGVPTDTTKTYEQRREVLRGKLRGSGKVTAELIRNVAAAYANGEVAVSADVPRYTVIIKFIGVFGLPSQIDELKATLRDIVPAHLAIEYNLRYLTIAEVEAMTIYENEHTTQDKYLGGGA</sequence>
<proteinExistence type="predicted"/>
<dbReference type="RefSeq" id="WP_279834902.1">
    <property type="nucleotide sequence ID" value="NZ_JARVWT010000006.1"/>
</dbReference>
<gene>
    <name evidence="1" type="ORF">QDS18_16780</name>
</gene>